<keyword evidence="1" id="KW-0175">Coiled coil</keyword>
<sequence length="301" mass="33585">MSVSNPNPSQTNTNNQPRPTVTVAPTADQLRQNSGNAQPRPQTAGAPQKDPSILALQFAIETTLNTKKLEEENETLKSKLAENEKLLAEFDDARIRAKSLRTQLKEKEAKLEAKRKELIQIQEAIISTLQSPAQQQQEDPEEALVPIPIIMNRIQELIMSLTESAADKQSTAIPVISLFNTSEKLNKLYDALVEQDIIHETQEEHDERYANYVATQQKIVSQLKDMLAAAQAEGADLEEEEEEIPEEEEEPAKEDAPKVVEVTEEEEKKEESPAPAPEEPKPAETEKKEETPAANEEKPPA</sequence>
<evidence type="ECO:0000256" key="1">
    <source>
        <dbReference type="SAM" id="Coils"/>
    </source>
</evidence>
<name>A2D8L0_TRIV3</name>
<dbReference type="EMBL" id="DS113179">
    <property type="protein sequence ID" value="EAY23259.1"/>
    <property type="molecule type" value="Genomic_DNA"/>
</dbReference>
<gene>
    <name evidence="3" type="ORF">TVAG_185660</name>
</gene>
<evidence type="ECO:0000313" key="4">
    <source>
        <dbReference type="Proteomes" id="UP000001542"/>
    </source>
</evidence>
<reference evidence="3" key="2">
    <citation type="journal article" date="2007" name="Science">
        <title>Draft genome sequence of the sexually transmitted pathogen Trichomonas vaginalis.</title>
        <authorList>
            <person name="Carlton J.M."/>
            <person name="Hirt R.P."/>
            <person name="Silva J.C."/>
            <person name="Delcher A.L."/>
            <person name="Schatz M."/>
            <person name="Zhao Q."/>
            <person name="Wortman J.R."/>
            <person name="Bidwell S.L."/>
            <person name="Alsmark U.C.M."/>
            <person name="Besteiro S."/>
            <person name="Sicheritz-Ponten T."/>
            <person name="Noel C.J."/>
            <person name="Dacks J.B."/>
            <person name="Foster P.G."/>
            <person name="Simillion C."/>
            <person name="Van de Peer Y."/>
            <person name="Miranda-Saavedra D."/>
            <person name="Barton G.J."/>
            <person name="Westrop G.D."/>
            <person name="Mueller S."/>
            <person name="Dessi D."/>
            <person name="Fiori P.L."/>
            <person name="Ren Q."/>
            <person name="Paulsen I."/>
            <person name="Zhang H."/>
            <person name="Bastida-Corcuera F.D."/>
            <person name="Simoes-Barbosa A."/>
            <person name="Brown M.T."/>
            <person name="Hayes R.D."/>
            <person name="Mukherjee M."/>
            <person name="Okumura C.Y."/>
            <person name="Schneider R."/>
            <person name="Smith A.J."/>
            <person name="Vanacova S."/>
            <person name="Villalvazo M."/>
            <person name="Haas B.J."/>
            <person name="Pertea M."/>
            <person name="Feldblyum T.V."/>
            <person name="Utterback T.R."/>
            <person name="Shu C.L."/>
            <person name="Osoegawa K."/>
            <person name="de Jong P.J."/>
            <person name="Hrdy I."/>
            <person name="Horvathova L."/>
            <person name="Zubacova Z."/>
            <person name="Dolezal P."/>
            <person name="Malik S.B."/>
            <person name="Logsdon J.M. Jr."/>
            <person name="Henze K."/>
            <person name="Gupta A."/>
            <person name="Wang C.C."/>
            <person name="Dunne R.L."/>
            <person name="Upcroft J.A."/>
            <person name="Upcroft P."/>
            <person name="White O."/>
            <person name="Salzberg S.L."/>
            <person name="Tang P."/>
            <person name="Chiu C.-H."/>
            <person name="Lee Y.-S."/>
            <person name="Embley T.M."/>
            <person name="Coombs G.H."/>
            <person name="Mottram J.C."/>
            <person name="Tachezy J."/>
            <person name="Fraser-Liggett C.M."/>
            <person name="Johnson P.J."/>
        </authorList>
    </citation>
    <scope>NUCLEOTIDE SEQUENCE [LARGE SCALE GENOMIC DNA]</scope>
    <source>
        <strain evidence="3">G3</strain>
    </source>
</reference>
<proteinExistence type="predicted"/>
<feature type="compositionally biased region" description="Acidic residues" evidence="2">
    <location>
        <begin position="235"/>
        <end position="252"/>
    </location>
</feature>
<feature type="region of interest" description="Disordered" evidence="2">
    <location>
        <begin position="230"/>
        <end position="301"/>
    </location>
</feature>
<dbReference type="RefSeq" id="XP_001584245.1">
    <property type="nucleotide sequence ID" value="XM_001584195.1"/>
</dbReference>
<feature type="compositionally biased region" description="Low complexity" evidence="2">
    <location>
        <begin position="1"/>
        <end position="23"/>
    </location>
</feature>
<dbReference type="AlphaFoldDB" id="A2D8L0"/>
<dbReference type="VEuPathDB" id="TrichDB:TVAGG3_0392610"/>
<organism evidence="3 4">
    <name type="scientific">Trichomonas vaginalis (strain ATCC PRA-98 / G3)</name>
    <dbReference type="NCBI Taxonomy" id="412133"/>
    <lineage>
        <taxon>Eukaryota</taxon>
        <taxon>Metamonada</taxon>
        <taxon>Parabasalia</taxon>
        <taxon>Trichomonadida</taxon>
        <taxon>Trichomonadidae</taxon>
        <taxon>Trichomonas</taxon>
    </lineage>
</organism>
<accession>A2D8L0</accession>
<dbReference type="VEuPathDB" id="TrichDB:TVAG_185660"/>
<evidence type="ECO:0000313" key="3">
    <source>
        <dbReference type="EMBL" id="EAY23259.1"/>
    </source>
</evidence>
<dbReference type="Proteomes" id="UP000001542">
    <property type="component" value="Unassembled WGS sequence"/>
</dbReference>
<protein>
    <submittedName>
        <fullName evidence="3">Uncharacterized protein</fullName>
    </submittedName>
</protein>
<keyword evidence="4" id="KW-1185">Reference proteome</keyword>
<dbReference type="SMR" id="A2D8L0"/>
<reference evidence="3" key="1">
    <citation type="submission" date="2006-10" db="EMBL/GenBank/DDBJ databases">
        <authorList>
            <person name="Amadeo P."/>
            <person name="Zhao Q."/>
            <person name="Wortman J."/>
            <person name="Fraser-Liggett C."/>
            <person name="Carlton J."/>
        </authorList>
    </citation>
    <scope>NUCLEOTIDE SEQUENCE</scope>
    <source>
        <strain evidence="3">G3</strain>
    </source>
</reference>
<feature type="region of interest" description="Disordered" evidence="2">
    <location>
        <begin position="1"/>
        <end position="52"/>
    </location>
</feature>
<feature type="compositionally biased region" description="Basic and acidic residues" evidence="2">
    <location>
        <begin position="278"/>
        <end position="301"/>
    </location>
</feature>
<feature type="compositionally biased region" description="Polar residues" evidence="2">
    <location>
        <begin position="29"/>
        <end position="41"/>
    </location>
</feature>
<dbReference type="InParanoid" id="A2D8L0"/>
<feature type="coiled-coil region" evidence="1">
    <location>
        <begin position="59"/>
        <end position="124"/>
    </location>
</feature>
<dbReference type="KEGG" id="tva:5468821"/>
<evidence type="ECO:0000256" key="2">
    <source>
        <dbReference type="SAM" id="MobiDB-lite"/>
    </source>
</evidence>